<keyword evidence="2" id="KW-1185">Reference proteome</keyword>
<dbReference type="RefSeq" id="WP_257318429.1">
    <property type="nucleotide sequence ID" value="NZ_JANFDG010000056.1"/>
</dbReference>
<gene>
    <name evidence="1" type="ORF">ACFOHH_24330</name>
</gene>
<sequence>MKASLTVEMLKELLPDGVTVPQPAKTAIRDLPDEERKAYKAKKQAERRAALKQRAEGGSIKFDAETTRDALADAAIILLASGAPGAEAIEAYLRTVFRDQVGAPLTIKARAKSGQLRPKLLRFVGNAA</sequence>
<reference evidence="2" key="1">
    <citation type="journal article" date="2019" name="Int. J. Syst. Evol. Microbiol.">
        <title>The Global Catalogue of Microorganisms (GCM) 10K type strain sequencing project: providing services to taxonomists for standard genome sequencing and annotation.</title>
        <authorList>
            <consortium name="The Broad Institute Genomics Platform"/>
            <consortium name="The Broad Institute Genome Sequencing Center for Infectious Disease"/>
            <person name="Wu L."/>
            <person name="Ma J."/>
        </authorList>
    </citation>
    <scope>NUCLEOTIDE SEQUENCE [LARGE SCALE GENOMIC DNA]</scope>
    <source>
        <strain evidence="2">KCTC 52677</strain>
    </source>
</reference>
<accession>A0ABV7DPV8</accession>
<protein>
    <submittedName>
        <fullName evidence="1">Uncharacterized protein</fullName>
    </submittedName>
</protein>
<name>A0ABV7DPV8_9HYPH</name>
<dbReference type="EMBL" id="JBHRSP010000051">
    <property type="protein sequence ID" value="MFC3076263.1"/>
    <property type="molecule type" value="Genomic_DNA"/>
</dbReference>
<evidence type="ECO:0000313" key="1">
    <source>
        <dbReference type="EMBL" id="MFC3076263.1"/>
    </source>
</evidence>
<comment type="caution">
    <text evidence="1">The sequence shown here is derived from an EMBL/GenBank/DDBJ whole genome shotgun (WGS) entry which is preliminary data.</text>
</comment>
<dbReference type="Proteomes" id="UP001595377">
    <property type="component" value="Unassembled WGS sequence"/>
</dbReference>
<evidence type="ECO:0000313" key="2">
    <source>
        <dbReference type="Proteomes" id="UP001595377"/>
    </source>
</evidence>
<organism evidence="1 2">
    <name type="scientific">Shinella pollutisoli</name>
    <dbReference type="NCBI Taxonomy" id="2250594"/>
    <lineage>
        <taxon>Bacteria</taxon>
        <taxon>Pseudomonadati</taxon>
        <taxon>Pseudomonadota</taxon>
        <taxon>Alphaproteobacteria</taxon>
        <taxon>Hyphomicrobiales</taxon>
        <taxon>Rhizobiaceae</taxon>
        <taxon>Shinella</taxon>
    </lineage>
</organism>
<proteinExistence type="predicted"/>